<dbReference type="InterPro" id="IPR000008">
    <property type="entry name" value="C2_dom"/>
</dbReference>
<feature type="domain" description="C2" evidence="5">
    <location>
        <begin position="1973"/>
        <end position="2098"/>
    </location>
</feature>
<feature type="region of interest" description="Disordered" evidence="4">
    <location>
        <begin position="801"/>
        <end position="820"/>
    </location>
</feature>
<sequence>MIDLSFLTDEEQESILKVLQRDADLKKAEEERIRNLPEKVKDDAQVKNMSGQWFYEAKAKRHREKIHGADIIRASIRRKPLTIAELSHQSKSGNTKSSWVNNVNKEIFVSPEKLGVLQDKEEESRSNQSPKMSNAASNTLQKPQEETRKQALSPSKQRKNPFNDSTGPEDNAKTEQPENGMTDSSEATEEATRSPSVENQSRVHLLNYSGTEASEQPSSEFRQTGKLPIPKARKNVHKTSDVSLQSKDSLPRTPRKIKQVNGQGRLPKGILKRSSSSSSTDSEVLRLSQTLEPPNKSGLPTSTILEDVAEKSPPSAEDYSQNSLERLKQVRFSSSVNKNECPPKLELHEGKELGEFHLLDTNSVKANENEVNYLDGPSSPGKPARSYSPALDGNVKDGQESREGEMPSGSYSFNDSDLPRLVKSPPTEAALPGEPSRKIVPSTMDNETVPVVSQSKTKQLNPEPCDTTQHTTGQELRLAEAEEAVLPKSGLADPEQGKPALVVGRSVDKHAAESLKAADESISKVLDWFKRSSGTADKETVLITSQERPFAEETDTPKSAEWSAIGEDKGSNTNPLNSKSSLYQRGESTSRDLRLQDVIKQPGQLSFSENESPSDVVLGDQAPLNQSKENENATSRNIHGITKRTHFQTIDQSKDKMDESNPKDVCEDAFEDKTSMDLKNPDASFRTGMKREISSQTYTDGERDVKSFLEEENIELKSGETQKDPKGEACNFLDAKNMAHANNRSNLVLQQHELQQSSMIGDEKRVKDMKAFWEGGKMTPELGNKEVLTNENMSNYTKEYGRRKQVSGSSGYVTSESDHEQSKYNLVTFRKVELSEEDSEVEGDDVKFSGTSEPIRGDKSTESQDINIANEVLSNDQKNTNVTGLLKESSLQLSYKERASSKEGERPKVTALEKETILPALQPKSPFKIHSLKEKMDEESRSQMLNPSQFQSLRNFWDTGTKLQSKTDETISQQKHKGSTGSYTKELPERIGSSQAISDDGRSGFPLPEEETKKPTAKISHQSPLAVFSPSATTVPMPLDDVPIRDKDSSAPGKEHAGIKIISLEIQHKVAHSSFQPPALVEELQESPCPPIHEKGIPRVELVAKDPMAPNDQSQEPSFVLPDTNRKAGLKTSEVIEIVNKTLVPPKAAAADAFNTSLEKLLKETSGLQASLRHHLIMDVSEPADPTSEKRDFFNKVMDRSHHSYPSDPKEIQVDSQTEGTIEKRDSLRTQPVEFTTHMGSLPRSLEELTSVSMKVPNKEDRPMYLNDNPAWKKNLLVPSLELIQPDTCGAAQNRTDSPEEEVLEMVSKHNVPPNRECSNLNAKLISLLKESATWPSTDDILETPLDGIPKENQQKSYQQMSEKEGFASLQTSSHLRETVGEMVAGSKDTNKDDNVKIVPQDGTTEATREYADHKDRIQGELAGEQPLDEMETAVKTIKPKSCDQAAFRANLKQRLNEDSTVLLGGIEFPKFTQSTLQPDTAKDTLASQEVTESVEKSNIPSNSRQVEFKDRFQTLLKENSEILSDSQKIVQSSNEMQINKKSTENRGFISQQETDGVQEVNETANKISTPSRFQQSEFNSSLQKLLKEAAQALPSQHLNFPQEETIMKSVAPAKDDWALKSNLEKLILEHLDPASQPPTVDCKKVTGDSTPDLDEQRLPVRMSTLTETVSSDYRSELKIPLTEKASKQTDEGAKISENMAFQKIIHLHLASSKSPYLEEDKDFPSTTDKTEDRSIQEKETEFSTSLIDANRSLMVDHGLQRSSTPVYGSPLQTKEVELHHAVPPADDDNDDDGGAKNCESDFSDKNKSIPGRQRDPICSEEELNPVMKALKRNSNRQIPSKSVEDIPSATSNKEKINLAKEDLVLSAEDDHPAEPNDNPAGISTAPSFSDSQFSRPEKIKMMSKSVPAFLQDESDDRETDTASESSYLHGRLTKTPSSLTNLSSGSSGLASLSSVSTSVMSVYSGDFGNVDVKGNLQFAIDYVEQLKEFHIFIAQGKDLAVADVKRQRSDPYVKSYLLPEKHKLGKRKTSVKKKTLNPVYNEILRYKIDKAVLESQRLNISVWHHDTFGRNSFLGEVELDLANWDWNESQSKQMIWYPLKPRTPLKGLELENRGEIKIALQYIPQPVGGKKTPATGEVHIWVKQCNDLPVLRGPKLNSFVKCTVLPDTSRKSRQKTRAVAKTTNPVFNHTMVYDGFKPEDLKEACVELTVWDHNKLANHFVGGLRVGLGTGKSYGIPVDWMDSTLDEATLWERMINSPNTWVEDTLPLRMLMVAKMTK</sequence>
<feature type="region of interest" description="Disordered" evidence="4">
    <location>
        <begin position="545"/>
        <end position="591"/>
    </location>
</feature>
<feature type="compositionally biased region" description="Polar residues" evidence="4">
    <location>
        <begin position="193"/>
        <end position="222"/>
    </location>
</feature>
<dbReference type="PANTHER" id="PTHR45716">
    <property type="entry name" value="BITESIZE, ISOFORM I"/>
    <property type="match status" value="1"/>
</dbReference>
<dbReference type="InterPro" id="IPR010911">
    <property type="entry name" value="Rab_BD"/>
</dbReference>
<evidence type="ECO:0000259" key="6">
    <source>
        <dbReference type="PROSITE" id="PS50916"/>
    </source>
</evidence>
<feature type="region of interest" description="Disordered" evidence="4">
    <location>
        <begin position="604"/>
        <end position="633"/>
    </location>
</feature>
<feature type="compositionally biased region" description="Polar residues" evidence="4">
    <location>
        <begin position="623"/>
        <end position="633"/>
    </location>
</feature>
<feature type="compositionally biased region" description="Polar residues" evidence="4">
    <location>
        <begin position="443"/>
        <end position="474"/>
    </location>
</feature>
<evidence type="ECO:0000313" key="7">
    <source>
        <dbReference type="Proteomes" id="UP001652622"/>
    </source>
</evidence>
<keyword evidence="7" id="KW-1185">Reference proteome</keyword>
<feature type="compositionally biased region" description="Basic and acidic residues" evidence="4">
    <location>
        <begin position="394"/>
        <end position="405"/>
    </location>
</feature>
<feature type="region of interest" description="Disordered" evidence="4">
    <location>
        <begin position="964"/>
        <end position="1023"/>
    </location>
</feature>
<proteinExistence type="predicted"/>
<dbReference type="PROSITE" id="PS50004">
    <property type="entry name" value="C2"/>
    <property type="match status" value="2"/>
</dbReference>
<keyword evidence="2" id="KW-0677">Repeat</keyword>
<feature type="domain" description="C2" evidence="5">
    <location>
        <begin position="2113"/>
        <end position="2242"/>
    </location>
</feature>
<comment type="subcellular location">
    <subcellularLocation>
        <location evidence="1">Membrane</location>
    </subcellularLocation>
</comment>
<dbReference type="PROSITE" id="PS50916">
    <property type="entry name" value="RABBD"/>
    <property type="match status" value="1"/>
</dbReference>
<reference evidence="8 9" key="1">
    <citation type="submission" date="2025-05" db="UniProtKB">
        <authorList>
            <consortium name="RefSeq"/>
        </authorList>
    </citation>
    <scope>IDENTIFICATION</scope>
    <source>
        <tissue evidence="8 9">Blood</tissue>
    </source>
</reference>
<feature type="compositionally biased region" description="Basic and acidic residues" evidence="4">
    <location>
        <begin position="549"/>
        <end position="558"/>
    </location>
</feature>
<evidence type="ECO:0000256" key="4">
    <source>
        <dbReference type="SAM" id="MobiDB-lite"/>
    </source>
</evidence>
<feature type="compositionally biased region" description="Polar residues" evidence="4">
    <location>
        <begin position="150"/>
        <end position="168"/>
    </location>
</feature>
<evidence type="ECO:0000256" key="1">
    <source>
        <dbReference type="ARBA" id="ARBA00004370"/>
    </source>
</evidence>
<dbReference type="GeneID" id="117663902"/>
<dbReference type="Pfam" id="PF00168">
    <property type="entry name" value="C2"/>
    <property type="match status" value="2"/>
</dbReference>
<dbReference type="PANTHER" id="PTHR45716:SF5">
    <property type="entry name" value="SYNAPTOTAGMIN-LIKE PROTEIN 2"/>
    <property type="match status" value="1"/>
</dbReference>
<evidence type="ECO:0000256" key="3">
    <source>
        <dbReference type="ARBA" id="ARBA00023136"/>
    </source>
</evidence>
<feature type="compositionally biased region" description="Basic and acidic residues" evidence="4">
    <location>
        <begin position="1799"/>
        <end position="1818"/>
    </location>
</feature>
<dbReference type="Pfam" id="PF02318">
    <property type="entry name" value="FYVE_2"/>
    <property type="match status" value="1"/>
</dbReference>
<feature type="region of interest" description="Disordered" evidence="4">
    <location>
        <begin position="114"/>
        <end position="303"/>
    </location>
</feature>
<feature type="region of interest" description="Disordered" evidence="4">
    <location>
        <begin position="1870"/>
        <end position="1895"/>
    </location>
</feature>
<feature type="compositionally biased region" description="Polar residues" evidence="4">
    <location>
        <begin position="604"/>
        <end position="613"/>
    </location>
</feature>
<feature type="region of interest" description="Disordered" evidence="4">
    <location>
        <begin position="1717"/>
        <end position="1744"/>
    </location>
</feature>
<dbReference type="CDD" id="cd08393">
    <property type="entry name" value="C2A_SLP-1_2"/>
    <property type="match status" value="1"/>
</dbReference>
<dbReference type="Gene3D" id="6.10.250.3000">
    <property type="match status" value="1"/>
</dbReference>
<evidence type="ECO:0000313" key="9">
    <source>
        <dbReference type="RefSeq" id="XP_060542165.1"/>
    </source>
</evidence>
<feature type="compositionally biased region" description="Polar residues" evidence="4">
    <location>
        <begin position="287"/>
        <end position="303"/>
    </location>
</feature>
<dbReference type="Proteomes" id="UP001652622">
    <property type="component" value="Unplaced"/>
</dbReference>
<dbReference type="InterPro" id="IPR035892">
    <property type="entry name" value="C2_domain_sf"/>
</dbReference>
<dbReference type="RefSeq" id="XP_060542168.1">
    <property type="nucleotide sequence ID" value="XM_060686185.1"/>
</dbReference>
<feature type="compositionally biased region" description="Polar residues" evidence="4">
    <location>
        <begin position="1885"/>
        <end position="1895"/>
    </location>
</feature>
<evidence type="ECO:0000259" key="5">
    <source>
        <dbReference type="PROSITE" id="PS50004"/>
    </source>
</evidence>
<name>A0ABM3Z1B7_PANGU</name>
<evidence type="ECO:0000313" key="11">
    <source>
        <dbReference type="RefSeq" id="XP_060542168.1"/>
    </source>
</evidence>
<feature type="compositionally biased region" description="Basic and acidic residues" evidence="4">
    <location>
        <begin position="1729"/>
        <end position="1742"/>
    </location>
</feature>
<dbReference type="RefSeq" id="XP_060542165.1">
    <property type="nucleotide sequence ID" value="XM_060686182.1"/>
</dbReference>
<feature type="compositionally biased region" description="Polar residues" evidence="4">
    <location>
        <begin position="571"/>
        <end position="587"/>
    </location>
</feature>
<gene>
    <name evidence="8 9 10 11" type="primary">SYTL2</name>
</gene>
<feature type="region of interest" description="Disordered" evidence="4">
    <location>
        <begin position="834"/>
        <end position="864"/>
    </location>
</feature>
<feature type="compositionally biased region" description="Polar residues" evidence="4">
    <location>
        <begin position="126"/>
        <end position="142"/>
    </location>
</feature>
<keyword evidence="3" id="KW-0472">Membrane</keyword>
<feature type="domain" description="RabBD" evidence="6">
    <location>
        <begin position="1"/>
        <end position="57"/>
    </location>
</feature>
<feature type="compositionally biased region" description="Polar residues" evidence="4">
    <location>
        <begin position="806"/>
        <end position="815"/>
    </location>
</feature>
<feature type="region of interest" description="Disordered" evidence="4">
    <location>
        <begin position="1783"/>
        <end position="1855"/>
    </location>
</feature>
<dbReference type="RefSeq" id="XP_060542166.1">
    <property type="nucleotide sequence ID" value="XM_060686183.1"/>
</dbReference>
<feature type="region of interest" description="Disordered" evidence="4">
    <location>
        <begin position="1910"/>
        <end position="1947"/>
    </location>
</feature>
<dbReference type="InterPro" id="IPR043567">
    <property type="entry name" value="SYTL1-5_C2B"/>
</dbReference>
<dbReference type="RefSeq" id="XP_060542164.1">
    <property type="nucleotide sequence ID" value="XM_060686181.1"/>
</dbReference>
<evidence type="ECO:0000256" key="2">
    <source>
        <dbReference type="ARBA" id="ARBA00022737"/>
    </source>
</evidence>
<protein>
    <submittedName>
        <fullName evidence="8 9">Synaptotagmin-like protein 2 isoform X1</fullName>
    </submittedName>
</protein>
<dbReference type="Gene3D" id="2.60.40.150">
    <property type="entry name" value="C2 domain"/>
    <property type="match status" value="2"/>
</dbReference>
<evidence type="ECO:0000313" key="8">
    <source>
        <dbReference type="RefSeq" id="XP_060542164.1"/>
    </source>
</evidence>
<dbReference type="InterPro" id="IPR041282">
    <property type="entry name" value="FYVE_2"/>
</dbReference>
<dbReference type="SUPFAM" id="SSF49562">
    <property type="entry name" value="C2 domain (Calcium/lipid-binding domain, CaLB)"/>
    <property type="match status" value="2"/>
</dbReference>
<feature type="compositionally biased region" description="Low complexity" evidence="4">
    <location>
        <begin position="1936"/>
        <end position="1947"/>
    </location>
</feature>
<evidence type="ECO:0000313" key="10">
    <source>
        <dbReference type="RefSeq" id="XP_060542166.1"/>
    </source>
</evidence>
<dbReference type="SMART" id="SM00239">
    <property type="entry name" value="C2"/>
    <property type="match status" value="2"/>
</dbReference>
<organism evidence="7 10">
    <name type="scientific">Pantherophis guttatus</name>
    <name type="common">Corn snake</name>
    <name type="synonym">Elaphe guttata</name>
    <dbReference type="NCBI Taxonomy" id="94885"/>
    <lineage>
        <taxon>Eukaryota</taxon>
        <taxon>Metazoa</taxon>
        <taxon>Chordata</taxon>
        <taxon>Craniata</taxon>
        <taxon>Vertebrata</taxon>
        <taxon>Euteleostomi</taxon>
        <taxon>Lepidosauria</taxon>
        <taxon>Squamata</taxon>
        <taxon>Bifurcata</taxon>
        <taxon>Unidentata</taxon>
        <taxon>Episquamata</taxon>
        <taxon>Toxicofera</taxon>
        <taxon>Serpentes</taxon>
        <taxon>Colubroidea</taxon>
        <taxon>Colubridae</taxon>
        <taxon>Colubrinae</taxon>
        <taxon>Pantherophis</taxon>
    </lineage>
</organism>
<accession>A0ABM3Z1B7</accession>
<feature type="region of interest" description="Disordered" evidence="4">
    <location>
        <begin position="370"/>
        <end position="474"/>
    </location>
</feature>
<dbReference type="CDD" id="cd04020">
    <property type="entry name" value="C2B_SLP_1-2-3-4"/>
    <property type="match status" value="1"/>
</dbReference>